<dbReference type="Proteomes" id="UP000601435">
    <property type="component" value="Unassembled WGS sequence"/>
</dbReference>
<keyword evidence="2" id="KW-1185">Reference proteome</keyword>
<accession>A0A812YLU2</accession>
<dbReference type="AlphaFoldDB" id="A0A812YLU2"/>
<dbReference type="OrthoDB" id="10383493at2759"/>
<dbReference type="EMBL" id="CAJNJA010042274">
    <property type="protein sequence ID" value="CAE7782384.1"/>
    <property type="molecule type" value="Genomic_DNA"/>
</dbReference>
<evidence type="ECO:0000313" key="1">
    <source>
        <dbReference type="EMBL" id="CAE7782384.1"/>
    </source>
</evidence>
<proteinExistence type="predicted"/>
<name>A0A812YLU2_9DINO</name>
<sequence length="67" mass="7455">MPQTPLEIYARSLAEDADDTPMLFPMYTVASDVLLKMTKVEPHEKLKECGQLVNFGDDLGKAAFVSH</sequence>
<feature type="non-terminal residue" evidence="1">
    <location>
        <position position="1"/>
    </location>
</feature>
<gene>
    <name evidence="1" type="primary">ANK2</name>
    <name evidence="1" type="ORF">SNEC2469_LOCUS22934</name>
</gene>
<protein>
    <submittedName>
        <fullName evidence="1">ANK2 protein</fullName>
    </submittedName>
</protein>
<evidence type="ECO:0000313" key="2">
    <source>
        <dbReference type="Proteomes" id="UP000601435"/>
    </source>
</evidence>
<organism evidence="1 2">
    <name type="scientific">Symbiodinium necroappetens</name>
    <dbReference type="NCBI Taxonomy" id="1628268"/>
    <lineage>
        <taxon>Eukaryota</taxon>
        <taxon>Sar</taxon>
        <taxon>Alveolata</taxon>
        <taxon>Dinophyceae</taxon>
        <taxon>Suessiales</taxon>
        <taxon>Symbiodiniaceae</taxon>
        <taxon>Symbiodinium</taxon>
    </lineage>
</organism>
<comment type="caution">
    <text evidence="1">The sequence shown here is derived from an EMBL/GenBank/DDBJ whole genome shotgun (WGS) entry which is preliminary data.</text>
</comment>
<reference evidence="1" key="1">
    <citation type="submission" date="2021-02" db="EMBL/GenBank/DDBJ databases">
        <authorList>
            <person name="Dougan E. K."/>
            <person name="Rhodes N."/>
            <person name="Thang M."/>
            <person name="Chan C."/>
        </authorList>
    </citation>
    <scope>NUCLEOTIDE SEQUENCE</scope>
</reference>